<reference evidence="7 8" key="1">
    <citation type="journal article" date="2022" name="Nat. Microbiol.">
        <title>The microbiome of a bacterivorous marine choanoflagellate contains a resource-demanding obligate bacterial associate.</title>
        <authorList>
            <person name="Needham D.M."/>
            <person name="Poirier C."/>
            <person name="Bachy C."/>
            <person name="George E.E."/>
            <person name="Wilken S."/>
            <person name="Yung C.C.M."/>
            <person name="Limardo A.J."/>
            <person name="Morando M."/>
            <person name="Sudek L."/>
            <person name="Malmstrom R.R."/>
            <person name="Keeling P.J."/>
            <person name="Santoro A.E."/>
            <person name="Worden A.Z."/>
        </authorList>
    </citation>
    <scope>NUCLEOTIDE SEQUENCE [LARGE SCALE GENOMIC DNA]</scope>
    <source>
        <strain evidence="7 8">Comchoano-1</strain>
    </source>
</reference>
<name>A0ABY5DKW4_9GAMM</name>
<dbReference type="HAMAP" id="MF_01357">
    <property type="entry name" value="NDH1_NuoC"/>
    <property type="match status" value="1"/>
</dbReference>
<comment type="similarity">
    <text evidence="1 3 4">Belongs to the complex I 30 kDa subunit family.</text>
</comment>
<keyword evidence="3" id="KW-0830">Ubiquinone</keyword>
<dbReference type="NCBIfam" id="NF004730">
    <property type="entry name" value="PRK06074.1-1"/>
    <property type="match status" value="1"/>
</dbReference>
<evidence type="ECO:0000256" key="5">
    <source>
        <dbReference type="RuleBase" id="RU003582"/>
    </source>
</evidence>
<evidence type="ECO:0000313" key="8">
    <source>
        <dbReference type="Proteomes" id="UP001055955"/>
    </source>
</evidence>
<dbReference type="Gene3D" id="3.30.460.80">
    <property type="entry name" value="NADH:ubiquinone oxidoreductase, 30kDa subunit"/>
    <property type="match status" value="1"/>
</dbReference>
<dbReference type="PANTHER" id="PTHR10884:SF14">
    <property type="entry name" value="NADH DEHYDROGENASE [UBIQUINONE] IRON-SULFUR PROTEIN 3, MITOCHONDRIAL"/>
    <property type="match status" value="1"/>
</dbReference>
<dbReference type="InterPro" id="IPR037232">
    <property type="entry name" value="NADH_quin_OxRdtase_su_C/D-like"/>
</dbReference>
<dbReference type="EC" id="7.1.1.-" evidence="3"/>
<evidence type="ECO:0000256" key="2">
    <source>
        <dbReference type="ARBA" id="ARBA00022448"/>
    </source>
</evidence>
<keyword evidence="3 4" id="KW-0520">NAD</keyword>
<evidence type="ECO:0000256" key="4">
    <source>
        <dbReference type="RuleBase" id="RU003456"/>
    </source>
</evidence>
<comment type="subunit">
    <text evidence="3">NDH-1 is composed of 14 different subunits. Subunits NuoB, C, D, E, F, and G constitute the peripheral sector of the complex.</text>
</comment>
<comment type="function">
    <text evidence="3">NDH-1 shuttles electrons from NADH, via FMN and iron-sulfur (Fe-S) centers, to quinones in the respiratory chain. The immediate electron acceptor for the enzyme in this species is believed to be ubiquinone. Couples the redox reaction to proton translocation (for every two electrons transferred, four hydrogen ions are translocated across the cytoplasmic membrane), and thus conserves the redox energy in a proton gradient.</text>
</comment>
<dbReference type="NCBIfam" id="TIGR01961">
    <property type="entry name" value="NuoC_fam"/>
    <property type="match status" value="1"/>
</dbReference>
<dbReference type="InterPro" id="IPR020396">
    <property type="entry name" value="NADH_UbQ_OxRdtase_CS"/>
</dbReference>
<dbReference type="PANTHER" id="PTHR10884">
    <property type="entry name" value="NADH DEHYDROGENASE UBIQUINONE IRON-SULFUR PROTEIN 3"/>
    <property type="match status" value="1"/>
</dbReference>
<keyword evidence="3 4" id="KW-1278">Translocase</keyword>
<dbReference type="InterPro" id="IPR001268">
    <property type="entry name" value="NADH_UbQ_OxRdtase_30kDa_su"/>
</dbReference>
<comment type="subcellular location">
    <subcellularLocation>
        <location evidence="3">Cell membrane</location>
        <topology evidence="3">Peripheral membrane protein</topology>
        <orientation evidence="3">Cytoplasmic side</orientation>
    </subcellularLocation>
</comment>
<dbReference type="PROSITE" id="PS00542">
    <property type="entry name" value="COMPLEX1_30K"/>
    <property type="match status" value="1"/>
</dbReference>
<keyword evidence="8" id="KW-1185">Reference proteome</keyword>
<protein>
    <recommendedName>
        <fullName evidence="3">NADH-quinone oxidoreductase subunit C</fullName>
        <ecNumber evidence="3">7.1.1.-</ecNumber>
    </recommendedName>
    <alternativeName>
        <fullName evidence="3">NADH dehydrogenase I subunit C</fullName>
    </alternativeName>
    <alternativeName>
        <fullName evidence="3">NDH-1 subunit C</fullName>
    </alternativeName>
</protein>
<keyword evidence="3" id="KW-0472">Membrane</keyword>
<sequence length="221" mass="25220">MNIADELRELGQGIVSESLGQVSLQISAEEVLSVAKSLKTNPAIKMNMLLDLCGVDYLYYGVESWQTEGACHQSYCRARAEPLSENSVWTGARFQVVCHLLSITHNQRMRLKVDLDDSVSMPSLSGVWPSSVWYEREAFDLFGIQFKQHPDLRRILTDYGFVGFPMRKDFPLVGRVEMRYDSQSAQCVYDPVSIEYQSHVPRMIRNDHRYVDVGEESGERA</sequence>
<keyword evidence="3" id="KW-1003">Cell membrane</keyword>
<organism evidence="7 8">
    <name type="scientific">Candidatus Comchoanobacter bicostacola</name>
    <dbReference type="NCBI Taxonomy" id="2919598"/>
    <lineage>
        <taxon>Bacteria</taxon>
        <taxon>Pseudomonadati</taxon>
        <taxon>Pseudomonadota</taxon>
        <taxon>Gammaproteobacteria</taxon>
        <taxon>Candidatus Comchoanobacterales</taxon>
        <taxon>Candidatus Comchoanobacteraceae</taxon>
        <taxon>Candidatus Comchoanobacter</taxon>
    </lineage>
</organism>
<feature type="domain" description="NADH:ubiquinone oxidoreductase 30kDa subunit" evidence="6">
    <location>
        <begin position="25"/>
        <end position="175"/>
    </location>
</feature>
<gene>
    <name evidence="3" type="primary">nuoC</name>
    <name evidence="7" type="ORF">MMH89_01285</name>
</gene>
<dbReference type="GO" id="GO:0050136">
    <property type="term" value="F:NADH dehydrogenase (quinone) (non-electrogenic) activity"/>
    <property type="evidence" value="ECO:0007669"/>
    <property type="project" value="UniProtKB-EC"/>
</dbReference>
<evidence type="ECO:0000313" key="7">
    <source>
        <dbReference type="EMBL" id="UTC24785.1"/>
    </source>
</evidence>
<evidence type="ECO:0000259" key="6">
    <source>
        <dbReference type="Pfam" id="PF00329"/>
    </source>
</evidence>
<keyword evidence="3 5" id="KW-0874">Quinone</keyword>
<evidence type="ECO:0000256" key="1">
    <source>
        <dbReference type="ARBA" id="ARBA00007569"/>
    </source>
</evidence>
<accession>A0ABY5DKW4</accession>
<proteinExistence type="inferred from homology"/>
<dbReference type="SUPFAM" id="SSF143243">
    <property type="entry name" value="Nqo5-like"/>
    <property type="match status" value="1"/>
</dbReference>
<dbReference type="InterPro" id="IPR010218">
    <property type="entry name" value="NADH_DH_suC"/>
</dbReference>
<comment type="catalytic activity">
    <reaction evidence="3 5">
        <text>a quinone + NADH + 5 H(+)(in) = a quinol + NAD(+) + 4 H(+)(out)</text>
        <dbReference type="Rhea" id="RHEA:57888"/>
        <dbReference type="ChEBI" id="CHEBI:15378"/>
        <dbReference type="ChEBI" id="CHEBI:24646"/>
        <dbReference type="ChEBI" id="CHEBI:57540"/>
        <dbReference type="ChEBI" id="CHEBI:57945"/>
        <dbReference type="ChEBI" id="CHEBI:132124"/>
    </reaction>
</comment>
<keyword evidence="7" id="KW-0560">Oxidoreductase</keyword>
<dbReference type="Proteomes" id="UP001055955">
    <property type="component" value="Chromosome"/>
</dbReference>
<dbReference type="EMBL" id="CP092900">
    <property type="protein sequence ID" value="UTC24785.1"/>
    <property type="molecule type" value="Genomic_DNA"/>
</dbReference>
<dbReference type="RefSeq" id="WP_258568574.1">
    <property type="nucleotide sequence ID" value="NZ_CP092900.1"/>
</dbReference>
<evidence type="ECO:0000256" key="3">
    <source>
        <dbReference type="HAMAP-Rule" id="MF_01357"/>
    </source>
</evidence>
<dbReference type="Pfam" id="PF00329">
    <property type="entry name" value="Complex1_30kDa"/>
    <property type="match status" value="1"/>
</dbReference>
<keyword evidence="2 3" id="KW-0813">Transport</keyword>